<evidence type="ECO:0000313" key="3">
    <source>
        <dbReference type="EMBL" id="PLZ84713.1"/>
    </source>
</evidence>
<dbReference type="InterPro" id="IPR001375">
    <property type="entry name" value="Peptidase_S9_cat"/>
</dbReference>
<comment type="caution">
    <text evidence="3">The sequence shown here is derived from an EMBL/GenBank/DDBJ whole genome shotgun (WGS) entry which is preliminary data.</text>
</comment>
<dbReference type="AlphaFoldDB" id="A0A2N6JWU6"/>
<sequence>MADSFNTDQIWQSPPEPINQILNASPLPTIRISPNREWMVELERPALLPIAELAQPEVPLAGLLINPRTNAPARRHPFRRMKYWNITNFDTVKFVTLPEHAQIGFLKWSLDSQKLAFALTQPTGLELWILELTTGVLRRLTEPILNAAYGEPYHWLSDDTLICKFISSDRTQAPVAPTVPPGPLIQQNLGEKNPVRTFTNLLKNTYDEVLFEYYLTSTLEKVTLDGHRTVLVPPSLISEAIPSPDNKFILLITLHRPFSYQVPVGYFPRKFQVIDDTGKFIYQVADVPLYQPHSTKFDQVRPGRRRISWRCDRPATLSWLEALDEGDPTRDVPYRDALFELDAPFTDTPKQLWQSQYRFRGITWGRSDAALVWERWYDTRQERIWRIYPDTPEIPPQLLFNRSYEDKYSDPGSPIMTVGTYRYKVLRFAPAGNAIYLSGRGVSPDGVHPFLDRLELETGETQRLWQCQDPYFEQIYCVLDDEARNLITCRQSQIEPPNYFLWSHTNEEPITLTHYPDPAPQFTGMQKEVVRYQRSDGVQLSATLYLPPNYDIGRDGPLPILFWVYPQEFKDREFAGQVTTAENAFIRPCRDSILFLLSQGYAVLANPKLPIIGEGDTEPNDTYVEQLIAGAQAAVDYVVERGVADPQRIGIGGHSYGAFTTVNLLAHTNLFQLGIARSGAYNRTLTPFAFQGEQRTFWEAQDTYIHMSPFTHAAKIKTPLLLIHGENDSNSGTYPLQTERLYEALKGLGGIVRYVSLPLEGHGYYSREGVGHVLWEMVNWCDRYLKDEG</sequence>
<keyword evidence="1" id="KW-0378">Hydrolase</keyword>
<dbReference type="SUPFAM" id="SSF82171">
    <property type="entry name" value="DPP6 N-terminal domain-like"/>
    <property type="match status" value="1"/>
</dbReference>
<dbReference type="SUPFAM" id="SSF69304">
    <property type="entry name" value="Tricorn protease N-terminal domain"/>
    <property type="match status" value="1"/>
</dbReference>
<dbReference type="GO" id="GO:0004252">
    <property type="term" value="F:serine-type endopeptidase activity"/>
    <property type="evidence" value="ECO:0007669"/>
    <property type="project" value="TreeGrafter"/>
</dbReference>
<keyword evidence="4" id="KW-1185">Reference proteome</keyword>
<dbReference type="Gene3D" id="2.120.10.30">
    <property type="entry name" value="TolB, C-terminal domain"/>
    <property type="match status" value="1"/>
</dbReference>
<evidence type="ECO:0000256" key="1">
    <source>
        <dbReference type="ARBA" id="ARBA00022801"/>
    </source>
</evidence>
<feature type="domain" description="Peptidase S9 prolyl oligopeptidase catalytic" evidence="2">
    <location>
        <begin position="632"/>
        <end position="787"/>
    </location>
</feature>
<reference evidence="3 4" key="1">
    <citation type="submission" date="2017-08" db="EMBL/GenBank/DDBJ databases">
        <title>Genomes of Fischerella (Mastigocladus) sp. strains.</title>
        <authorList>
            <person name="Miller S.R."/>
        </authorList>
    </citation>
    <scope>NUCLEOTIDE SEQUENCE [LARGE SCALE GENOMIC DNA]</scope>
    <source>
        <strain evidence="3 4">CCMEE 5323</strain>
    </source>
</reference>
<dbReference type="InterPro" id="IPR029058">
    <property type="entry name" value="AB_hydrolase_fold"/>
</dbReference>
<proteinExistence type="predicted"/>
<dbReference type="Proteomes" id="UP000235036">
    <property type="component" value="Unassembled WGS sequence"/>
</dbReference>
<organism evidence="3 4">
    <name type="scientific">Fischerella muscicola CCMEE 5323</name>
    <dbReference type="NCBI Taxonomy" id="2019572"/>
    <lineage>
        <taxon>Bacteria</taxon>
        <taxon>Bacillati</taxon>
        <taxon>Cyanobacteriota</taxon>
        <taxon>Cyanophyceae</taxon>
        <taxon>Nostocales</taxon>
        <taxon>Hapalosiphonaceae</taxon>
        <taxon>Fischerella</taxon>
    </lineage>
</organism>
<evidence type="ECO:0000259" key="2">
    <source>
        <dbReference type="Pfam" id="PF00326"/>
    </source>
</evidence>
<evidence type="ECO:0000313" key="4">
    <source>
        <dbReference type="Proteomes" id="UP000235036"/>
    </source>
</evidence>
<dbReference type="PANTHER" id="PTHR42776:SF28">
    <property type="entry name" value="GLUTAMYL ENDOPEPTIDASE, CHLOROPLASTIC-RELATED"/>
    <property type="match status" value="1"/>
</dbReference>
<accession>A0A2N6JWU6</accession>
<dbReference type="GO" id="GO:0006508">
    <property type="term" value="P:proteolysis"/>
    <property type="evidence" value="ECO:0007669"/>
    <property type="project" value="InterPro"/>
</dbReference>
<gene>
    <name evidence="3" type="ORF">CEN44_24155</name>
</gene>
<dbReference type="EMBL" id="NRQW01000570">
    <property type="protein sequence ID" value="PLZ84713.1"/>
    <property type="molecule type" value="Genomic_DNA"/>
</dbReference>
<protein>
    <submittedName>
        <fullName evidence="3">Peptidase S9</fullName>
    </submittedName>
</protein>
<dbReference type="Gene3D" id="3.40.50.1820">
    <property type="entry name" value="alpha/beta hydrolase"/>
    <property type="match status" value="1"/>
</dbReference>
<name>A0A2N6JWU6_FISMU</name>
<dbReference type="InterPro" id="IPR011042">
    <property type="entry name" value="6-blade_b-propeller_TolB-like"/>
</dbReference>
<dbReference type="SUPFAM" id="SSF53474">
    <property type="entry name" value="alpha/beta-Hydrolases"/>
    <property type="match status" value="1"/>
</dbReference>
<dbReference type="Pfam" id="PF00326">
    <property type="entry name" value="Peptidase_S9"/>
    <property type="match status" value="1"/>
</dbReference>
<dbReference type="RefSeq" id="WP_102205704.1">
    <property type="nucleotide sequence ID" value="NZ_CAWNVR010000707.1"/>
</dbReference>
<dbReference type="PANTHER" id="PTHR42776">
    <property type="entry name" value="SERINE PEPTIDASE S9 FAMILY MEMBER"/>
    <property type="match status" value="1"/>
</dbReference>